<feature type="transmembrane region" description="Helical" evidence="1">
    <location>
        <begin position="86"/>
        <end position="106"/>
    </location>
</feature>
<feature type="transmembrane region" description="Helical" evidence="1">
    <location>
        <begin position="274"/>
        <end position="298"/>
    </location>
</feature>
<sequence>MVLVKQKEEIQLLSVGLFTLFALSIIVGLVCREPWLWMDEVLSYVFVSDPSFTHMNSAVISSMDQNPPLFFNLYWLIGHAINLDPLFLRIISVLLFAATISLFFLYTTRLIGDPATNFVLISVMVYMTYQNFAHATGIRQYALLFPLCCVYFILLQQLINRPASKRLLIFQTFVGMMIAFCHNYGLFYLAASGAFFLGLLLWSKNRHYLLPMATHGLIAIVWLVGWYPNFVIQSQAGNPHSWIPFPTIQSFFGAFGDLIPGLPIKVTGIDYSSWFPIAQVVLVVGLFVYLALPMLKAGFRTIRHDPARQFFLLSGFIYLTTMMIALIVSLFHTPILLGRYMWPSQLLIMYQLVYTYYHFAGQRRILPQLGWLLLAHSLLLSGVIFYKVSKMESPFPSQILTYLPQLKPEYPVFVERADYFLPIWFHKKRSNISFLLDWKTADWPDNIKSATVNYKVLQTMKETYKISGIVPVNQFNADRYPRFYVVDEQDVYQIEHFIKTGHVKVIRELPIAMSGHRLLECAF</sequence>
<feature type="transmembrane region" description="Helical" evidence="1">
    <location>
        <begin position="242"/>
        <end position="262"/>
    </location>
</feature>
<feature type="transmembrane region" description="Helical" evidence="1">
    <location>
        <begin position="369"/>
        <end position="388"/>
    </location>
</feature>
<gene>
    <name evidence="2" type="ORF">M0L20_03825</name>
</gene>
<evidence type="ECO:0000256" key="1">
    <source>
        <dbReference type="SAM" id="Phobius"/>
    </source>
</evidence>
<feature type="transmembrane region" description="Helical" evidence="1">
    <location>
        <begin position="141"/>
        <end position="159"/>
    </location>
</feature>
<protein>
    <recommendedName>
        <fullName evidence="4">Glycosyltransferase RgtA/B/C/D-like domain-containing protein</fullName>
    </recommendedName>
</protein>
<proteinExistence type="predicted"/>
<feature type="transmembrane region" description="Helical" evidence="1">
    <location>
        <begin position="12"/>
        <end position="30"/>
    </location>
</feature>
<keyword evidence="1" id="KW-1133">Transmembrane helix</keyword>
<name>A0ABT0HFN5_9BACT</name>
<keyword evidence="1" id="KW-0472">Membrane</keyword>
<keyword evidence="1" id="KW-0812">Transmembrane</keyword>
<dbReference type="RefSeq" id="WP_248475804.1">
    <property type="nucleotide sequence ID" value="NZ_JALPRF010000001.1"/>
</dbReference>
<feature type="transmembrane region" description="Helical" evidence="1">
    <location>
        <begin position="118"/>
        <end position="135"/>
    </location>
</feature>
<feature type="transmembrane region" description="Helical" evidence="1">
    <location>
        <begin position="310"/>
        <end position="331"/>
    </location>
</feature>
<organism evidence="2 3">
    <name type="scientific">Spirosoma liriopis</name>
    <dbReference type="NCBI Taxonomy" id="2937440"/>
    <lineage>
        <taxon>Bacteria</taxon>
        <taxon>Pseudomonadati</taxon>
        <taxon>Bacteroidota</taxon>
        <taxon>Cytophagia</taxon>
        <taxon>Cytophagales</taxon>
        <taxon>Cytophagaceae</taxon>
        <taxon>Spirosoma</taxon>
    </lineage>
</organism>
<evidence type="ECO:0008006" key="4">
    <source>
        <dbReference type="Google" id="ProtNLM"/>
    </source>
</evidence>
<comment type="caution">
    <text evidence="2">The sequence shown here is derived from an EMBL/GenBank/DDBJ whole genome shotgun (WGS) entry which is preliminary data.</text>
</comment>
<evidence type="ECO:0000313" key="3">
    <source>
        <dbReference type="Proteomes" id="UP001202180"/>
    </source>
</evidence>
<feature type="transmembrane region" description="Helical" evidence="1">
    <location>
        <begin position="337"/>
        <end position="357"/>
    </location>
</feature>
<evidence type="ECO:0000313" key="2">
    <source>
        <dbReference type="EMBL" id="MCK8490966.1"/>
    </source>
</evidence>
<feature type="transmembrane region" description="Helical" evidence="1">
    <location>
        <begin position="180"/>
        <end position="202"/>
    </location>
</feature>
<feature type="transmembrane region" description="Helical" evidence="1">
    <location>
        <begin position="208"/>
        <end position="230"/>
    </location>
</feature>
<dbReference type="EMBL" id="JALPRF010000001">
    <property type="protein sequence ID" value="MCK8490966.1"/>
    <property type="molecule type" value="Genomic_DNA"/>
</dbReference>
<keyword evidence="3" id="KW-1185">Reference proteome</keyword>
<dbReference type="Proteomes" id="UP001202180">
    <property type="component" value="Unassembled WGS sequence"/>
</dbReference>
<reference evidence="2 3" key="1">
    <citation type="submission" date="2022-04" db="EMBL/GenBank/DDBJ databases">
        <title>Spirosoma sp. strain RP8 genome sequencing and assembly.</title>
        <authorList>
            <person name="Jung Y."/>
        </authorList>
    </citation>
    <scope>NUCLEOTIDE SEQUENCE [LARGE SCALE GENOMIC DNA]</scope>
    <source>
        <strain evidence="2 3">RP8</strain>
    </source>
</reference>
<accession>A0ABT0HFN5</accession>